<dbReference type="PANTHER" id="PTHR30469">
    <property type="entry name" value="MULTIDRUG RESISTANCE PROTEIN MDTA"/>
    <property type="match status" value="1"/>
</dbReference>
<evidence type="ECO:0000259" key="3">
    <source>
        <dbReference type="Pfam" id="PF25917"/>
    </source>
</evidence>
<feature type="signal peptide" evidence="2">
    <location>
        <begin position="1"/>
        <end position="20"/>
    </location>
</feature>
<dbReference type="RefSeq" id="WP_108687637.1">
    <property type="nucleotide sequence ID" value="NZ_QCYK01000002.1"/>
</dbReference>
<gene>
    <name evidence="4" type="ORF">DCC81_16180</name>
</gene>
<reference evidence="4 5" key="1">
    <citation type="submission" date="2018-04" db="EMBL/GenBank/DDBJ databases">
        <title>Chitinophaga fuyangensis sp. nov., isolated from soil in a chemical factory.</title>
        <authorList>
            <person name="Chen K."/>
        </authorList>
    </citation>
    <scope>NUCLEOTIDE SEQUENCE [LARGE SCALE GENOMIC DNA]</scope>
    <source>
        <strain evidence="4 5">LY-1</strain>
    </source>
</reference>
<dbReference type="GO" id="GO:1990281">
    <property type="term" value="C:efflux pump complex"/>
    <property type="evidence" value="ECO:0007669"/>
    <property type="project" value="TreeGrafter"/>
</dbReference>
<dbReference type="AlphaFoldDB" id="A0A2T7BHQ0"/>
<accession>A0A2T7BHQ0</accession>
<dbReference type="PROSITE" id="PS51257">
    <property type="entry name" value="PROKAR_LIPOPROTEIN"/>
    <property type="match status" value="1"/>
</dbReference>
<dbReference type="PANTHER" id="PTHR30469:SF15">
    <property type="entry name" value="HLYD FAMILY OF SECRETION PROTEINS"/>
    <property type="match status" value="1"/>
</dbReference>
<feature type="domain" description="Multidrug resistance protein MdtA-like barrel-sandwich hybrid" evidence="3">
    <location>
        <begin position="49"/>
        <end position="221"/>
    </location>
</feature>
<evidence type="ECO:0000313" key="5">
    <source>
        <dbReference type="Proteomes" id="UP000244450"/>
    </source>
</evidence>
<evidence type="ECO:0000313" key="4">
    <source>
        <dbReference type="EMBL" id="PUZ25798.1"/>
    </source>
</evidence>
<dbReference type="SUPFAM" id="SSF111369">
    <property type="entry name" value="HlyD-like secretion proteins"/>
    <property type="match status" value="1"/>
</dbReference>
<keyword evidence="5" id="KW-1185">Reference proteome</keyword>
<dbReference type="Proteomes" id="UP000244450">
    <property type="component" value="Unassembled WGS sequence"/>
</dbReference>
<name>A0A2T7BHQ0_9BACT</name>
<dbReference type="OrthoDB" id="869610at2"/>
<evidence type="ECO:0000256" key="1">
    <source>
        <dbReference type="SAM" id="Coils"/>
    </source>
</evidence>
<dbReference type="Gene3D" id="2.40.50.100">
    <property type="match status" value="1"/>
</dbReference>
<comment type="caution">
    <text evidence="4">The sequence shown here is derived from an EMBL/GenBank/DDBJ whole genome shotgun (WGS) entry which is preliminary data.</text>
</comment>
<feature type="chain" id="PRO_5015661121" evidence="2">
    <location>
        <begin position="21"/>
        <end position="364"/>
    </location>
</feature>
<proteinExistence type="predicted"/>
<protein>
    <submittedName>
        <fullName evidence="4">Transporter</fullName>
    </submittedName>
</protein>
<dbReference type="InterPro" id="IPR058625">
    <property type="entry name" value="MdtA-like_BSH"/>
</dbReference>
<dbReference type="Gene3D" id="2.40.420.20">
    <property type="match status" value="1"/>
</dbReference>
<dbReference type="Pfam" id="PF25917">
    <property type="entry name" value="BSH_RND"/>
    <property type="match status" value="1"/>
</dbReference>
<keyword evidence="1" id="KW-0175">Coiled coil</keyword>
<sequence>MRLARLLPACIGLLALSACGGQKGVSPERHDITEMVFASGVLEAYDQYNLTAQQDGYLVQLNFNEGDLVSKTQLLAVIDNHQNVLNSRSAEELHGIAQRNTLPSAPALQQIQANITAAEAKLQQDQQLADRYKRLYQNNSVSRLEYENAQLAAVSSKATLDGLQQEYNNARINATQQEVAQRFASGVNQVLAGQNQVKAVTNGRIYQKLKQLGDYVKKGDVIAVIGDPDLIYAKLNVDETNMAKVKEGQAVVVRLNTNRAKTYNATVHQILPAFDANTQSFLVKAYFTDSLDFRIAGTQLEANIITGEKKNALVIPRSYLQYGSTVLLKKDKKKVPVQTGIISSDWVEILGGIDEHAVLIQDNK</sequence>
<dbReference type="Gene3D" id="1.10.287.470">
    <property type="entry name" value="Helix hairpin bin"/>
    <property type="match status" value="1"/>
</dbReference>
<dbReference type="EMBL" id="QCYK01000002">
    <property type="protein sequence ID" value="PUZ25798.1"/>
    <property type="molecule type" value="Genomic_DNA"/>
</dbReference>
<dbReference type="Gene3D" id="2.40.30.170">
    <property type="match status" value="1"/>
</dbReference>
<dbReference type="GO" id="GO:0015562">
    <property type="term" value="F:efflux transmembrane transporter activity"/>
    <property type="evidence" value="ECO:0007669"/>
    <property type="project" value="TreeGrafter"/>
</dbReference>
<evidence type="ECO:0000256" key="2">
    <source>
        <dbReference type="SAM" id="SignalP"/>
    </source>
</evidence>
<organism evidence="4 5">
    <name type="scientific">Chitinophaga parva</name>
    <dbReference type="NCBI Taxonomy" id="2169414"/>
    <lineage>
        <taxon>Bacteria</taxon>
        <taxon>Pseudomonadati</taxon>
        <taxon>Bacteroidota</taxon>
        <taxon>Chitinophagia</taxon>
        <taxon>Chitinophagales</taxon>
        <taxon>Chitinophagaceae</taxon>
        <taxon>Chitinophaga</taxon>
    </lineage>
</organism>
<feature type="coiled-coil region" evidence="1">
    <location>
        <begin position="108"/>
        <end position="180"/>
    </location>
</feature>
<keyword evidence="2" id="KW-0732">Signal</keyword>